<evidence type="ECO:0000256" key="9">
    <source>
        <dbReference type="SAM" id="Phobius"/>
    </source>
</evidence>
<feature type="transmembrane region" description="Helical" evidence="9">
    <location>
        <begin position="333"/>
        <end position="353"/>
    </location>
</feature>
<proteinExistence type="inferred from homology"/>
<keyword evidence="8 9" id="KW-0472">Membrane</keyword>
<accession>A0A835LUD5</accession>
<comment type="subcellular location">
    <subcellularLocation>
        <location evidence="1">Membrane</location>
        <topology evidence="1">Multi-pass membrane protein</topology>
    </subcellularLocation>
</comment>
<dbReference type="InterPro" id="IPR004648">
    <property type="entry name" value="Oligpept_transpt"/>
</dbReference>
<dbReference type="OrthoDB" id="776474at2759"/>
<sequence>MELTLPTKPVRVLGTNWTFSMNPGPFNVKEHALVTLFANSGLDPPLALQIVSMAKVLFKMNISIWAALTLTLATQMLGYGFAGVFMNFLVNSPYMWWPYCLIDVSFYRALHDVELRPKGHLTKFQFFVIVSVASFSYYIVPNYFFPSISSLAFICWIWKDSVVAQIIGSGRYGLGIGSFGVDWVTISVPIAYWSNLYHARCFPFSSYNLYDFDGQVYNVSRILNENDHSTNESGYNNYSKVYMSTVHLFSFGFKFAALSATCFVNCSLRDRDAWLQFKESYKRKNDNFGGVHNRLMRRYNPIPKWWFYAILVFTISIAAANSEGFGKQLQLPFWGVLLGCLLAFILLLPVGVIEATTGQVNNN</sequence>
<gene>
    <name evidence="10" type="ORF">IFM89_037462</name>
</gene>
<reference evidence="10 11" key="1">
    <citation type="submission" date="2020-10" db="EMBL/GenBank/DDBJ databases">
        <title>The Coptis chinensis genome and diversification of protoberbering-type alkaloids.</title>
        <authorList>
            <person name="Wang B."/>
            <person name="Shu S."/>
            <person name="Song C."/>
            <person name="Liu Y."/>
        </authorList>
    </citation>
    <scope>NUCLEOTIDE SEQUENCE [LARGE SCALE GENOMIC DNA]</scope>
    <source>
        <strain evidence="10">HL-2020</strain>
        <tissue evidence="10">Leaf</tissue>
    </source>
</reference>
<keyword evidence="4 9" id="KW-0812">Transmembrane</keyword>
<dbReference type="PANTHER" id="PTHR22601">
    <property type="entry name" value="ISP4 LIKE PROTEIN"/>
    <property type="match status" value="1"/>
</dbReference>
<keyword evidence="3" id="KW-0813">Transport</keyword>
<dbReference type="GO" id="GO:0016020">
    <property type="term" value="C:membrane"/>
    <property type="evidence" value="ECO:0007669"/>
    <property type="project" value="UniProtKB-SubCell"/>
</dbReference>
<dbReference type="NCBIfam" id="TIGR00728">
    <property type="entry name" value="OPT_sfam"/>
    <property type="match status" value="1"/>
</dbReference>
<feature type="transmembrane region" description="Helical" evidence="9">
    <location>
        <begin position="305"/>
        <end position="321"/>
    </location>
</feature>
<comment type="similarity">
    <text evidence="2">Belongs to the oligopeptide OPT transporter (TC 2.A.67.1) family.</text>
</comment>
<evidence type="ECO:0000313" key="10">
    <source>
        <dbReference type="EMBL" id="KAF9603699.1"/>
    </source>
</evidence>
<keyword evidence="6" id="KW-0653">Protein transport</keyword>
<evidence type="ECO:0000256" key="7">
    <source>
        <dbReference type="ARBA" id="ARBA00022989"/>
    </source>
</evidence>
<evidence type="ECO:0000256" key="6">
    <source>
        <dbReference type="ARBA" id="ARBA00022927"/>
    </source>
</evidence>
<name>A0A835LUD5_9MAGN</name>
<dbReference type="GO" id="GO:0015031">
    <property type="term" value="P:protein transport"/>
    <property type="evidence" value="ECO:0007669"/>
    <property type="project" value="UniProtKB-KW"/>
</dbReference>
<evidence type="ECO:0000256" key="4">
    <source>
        <dbReference type="ARBA" id="ARBA00022692"/>
    </source>
</evidence>
<evidence type="ECO:0000256" key="3">
    <source>
        <dbReference type="ARBA" id="ARBA00022448"/>
    </source>
</evidence>
<organism evidence="10 11">
    <name type="scientific">Coptis chinensis</name>
    <dbReference type="NCBI Taxonomy" id="261450"/>
    <lineage>
        <taxon>Eukaryota</taxon>
        <taxon>Viridiplantae</taxon>
        <taxon>Streptophyta</taxon>
        <taxon>Embryophyta</taxon>
        <taxon>Tracheophyta</taxon>
        <taxon>Spermatophyta</taxon>
        <taxon>Magnoliopsida</taxon>
        <taxon>Ranunculales</taxon>
        <taxon>Ranunculaceae</taxon>
        <taxon>Coptidoideae</taxon>
        <taxon>Coptis</taxon>
    </lineage>
</organism>
<evidence type="ECO:0000256" key="2">
    <source>
        <dbReference type="ARBA" id="ARBA00005484"/>
    </source>
</evidence>
<dbReference type="EMBL" id="JADFTS010000006">
    <property type="protein sequence ID" value="KAF9603699.1"/>
    <property type="molecule type" value="Genomic_DNA"/>
</dbReference>
<dbReference type="Proteomes" id="UP000631114">
    <property type="component" value="Unassembled WGS sequence"/>
</dbReference>
<dbReference type="GO" id="GO:0035673">
    <property type="term" value="F:oligopeptide transmembrane transporter activity"/>
    <property type="evidence" value="ECO:0007669"/>
    <property type="project" value="InterPro"/>
</dbReference>
<feature type="transmembrane region" description="Helical" evidence="9">
    <location>
        <begin position="62"/>
        <end position="82"/>
    </location>
</feature>
<keyword evidence="11" id="KW-1185">Reference proteome</keyword>
<dbReference type="InterPro" id="IPR004813">
    <property type="entry name" value="OPT"/>
</dbReference>
<evidence type="ECO:0000256" key="5">
    <source>
        <dbReference type="ARBA" id="ARBA00022856"/>
    </source>
</evidence>
<comment type="caution">
    <text evidence="10">The sequence shown here is derived from an EMBL/GenBank/DDBJ whole genome shotgun (WGS) entry which is preliminary data.</text>
</comment>
<evidence type="ECO:0000313" key="11">
    <source>
        <dbReference type="Proteomes" id="UP000631114"/>
    </source>
</evidence>
<dbReference type="AlphaFoldDB" id="A0A835LUD5"/>
<keyword evidence="7 9" id="KW-1133">Transmembrane helix</keyword>
<feature type="transmembrane region" description="Helical" evidence="9">
    <location>
        <begin position="246"/>
        <end position="268"/>
    </location>
</feature>
<keyword evidence="5" id="KW-0571">Peptide transport</keyword>
<dbReference type="Pfam" id="PF03169">
    <property type="entry name" value="OPT"/>
    <property type="match status" value="1"/>
</dbReference>
<protein>
    <submittedName>
        <fullName evidence="10">Uncharacterized protein</fullName>
    </submittedName>
</protein>
<evidence type="ECO:0000256" key="8">
    <source>
        <dbReference type="ARBA" id="ARBA00023136"/>
    </source>
</evidence>
<evidence type="ECO:0000256" key="1">
    <source>
        <dbReference type="ARBA" id="ARBA00004141"/>
    </source>
</evidence>